<dbReference type="OrthoDB" id="4500473at2759"/>
<protein>
    <submittedName>
        <fullName evidence="1">Uncharacterized protein</fullName>
    </submittedName>
</protein>
<dbReference type="AlphaFoldDB" id="A0A9P9EH87"/>
<name>A0A9P9EH87_9PLEO</name>
<reference evidence="1" key="1">
    <citation type="journal article" date="2021" name="Nat. Commun.">
        <title>Genetic determinants of endophytism in the Arabidopsis root mycobiome.</title>
        <authorList>
            <person name="Mesny F."/>
            <person name="Miyauchi S."/>
            <person name="Thiergart T."/>
            <person name="Pickel B."/>
            <person name="Atanasova L."/>
            <person name="Karlsson M."/>
            <person name="Huettel B."/>
            <person name="Barry K.W."/>
            <person name="Haridas S."/>
            <person name="Chen C."/>
            <person name="Bauer D."/>
            <person name="Andreopoulos W."/>
            <person name="Pangilinan J."/>
            <person name="LaButti K."/>
            <person name="Riley R."/>
            <person name="Lipzen A."/>
            <person name="Clum A."/>
            <person name="Drula E."/>
            <person name="Henrissat B."/>
            <person name="Kohler A."/>
            <person name="Grigoriev I.V."/>
            <person name="Martin F.M."/>
            <person name="Hacquard S."/>
        </authorList>
    </citation>
    <scope>NUCLEOTIDE SEQUENCE</scope>
    <source>
        <strain evidence="1">MPI-CAGE-CH-0243</strain>
    </source>
</reference>
<gene>
    <name evidence="1" type="ORF">B0J11DRAFT_45362</name>
</gene>
<organism evidence="1 2">
    <name type="scientific">Dendryphion nanum</name>
    <dbReference type="NCBI Taxonomy" id="256645"/>
    <lineage>
        <taxon>Eukaryota</taxon>
        <taxon>Fungi</taxon>
        <taxon>Dikarya</taxon>
        <taxon>Ascomycota</taxon>
        <taxon>Pezizomycotina</taxon>
        <taxon>Dothideomycetes</taxon>
        <taxon>Pleosporomycetidae</taxon>
        <taxon>Pleosporales</taxon>
        <taxon>Torulaceae</taxon>
        <taxon>Dendryphion</taxon>
    </lineage>
</organism>
<dbReference type="Proteomes" id="UP000700596">
    <property type="component" value="Unassembled WGS sequence"/>
</dbReference>
<keyword evidence="2" id="KW-1185">Reference proteome</keyword>
<dbReference type="EMBL" id="JAGMWT010000001">
    <property type="protein sequence ID" value="KAH7139509.1"/>
    <property type="molecule type" value="Genomic_DNA"/>
</dbReference>
<accession>A0A9P9EH87</accession>
<sequence>MPQTNNRWILTNSCEFAPDGSLQLGQILADPKDPAYVLQPLGPLPLPPSIKPEITSRDDISIKGNTELSAQFSAWAQLGYVRTQSKQHASRSRTNEMVWFFKKLESRIISPDIKYVEGAMRHGDVEASLKNFRFKRRVYMVTGVRIVSGAHTIKSDISSSDVGISAKCGTSVQPVTAGVTGQFSSNSSSYEGFDKATDFVFAYRLNEIKYRGKLSHKPYTGGEVASTNEPRALEDDWEVTDFEVLGISDIPFTGKSADFDRFDVPDYENMESFYLKDA</sequence>
<proteinExistence type="predicted"/>
<evidence type="ECO:0000313" key="2">
    <source>
        <dbReference type="Proteomes" id="UP000700596"/>
    </source>
</evidence>
<evidence type="ECO:0000313" key="1">
    <source>
        <dbReference type="EMBL" id="KAH7139509.1"/>
    </source>
</evidence>
<comment type="caution">
    <text evidence="1">The sequence shown here is derived from an EMBL/GenBank/DDBJ whole genome shotgun (WGS) entry which is preliminary data.</text>
</comment>